<dbReference type="InParanoid" id="A0A1Y2AZB9"/>
<name>A0A1Y2AZB9_9TREE</name>
<dbReference type="PANTHER" id="PTHR48081">
    <property type="entry name" value="AB HYDROLASE SUPERFAMILY PROTEIN C4A8.06C"/>
    <property type="match status" value="1"/>
</dbReference>
<organism evidence="4 5">
    <name type="scientific">Naematelia encephala</name>
    <dbReference type="NCBI Taxonomy" id="71784"/>
    <lineage>
        <taxon>Eukaryota</taxon>
        <taxon>Fungi</taxon>
        <taxon>Dikarya</taxon>
        <taxon>Basidiomycota</taxon>
        <taxon>Agaricomycotina</taxon>
        <taxon>Tremellomycetes</taxon>
        <taxon>Tremellales</taxon>
        <taxon>Naemateliaceae</taxon>
        <taxon>Naematelia</taxon>
    </lineage>
</organism>
<proteinExistence type="predicted"/>
<dbReference type="InterPro" id="IPR029058">
    <property type="entry name" value="AB_hydrolase_fold"/>
</dbReference>
<keyword evidence="5" id="KW-1185">Reference proteome</keyword>
<dbReference type="Pfam" id="PF00326">
    <property type="entry name" value="Peptidase_S9"/>
    <property type="match status" value="1"/>
</dbReference>
<dbReference type="InterPro" id="IPR050300">
    <property type="entry name" value="GDXG_lipolytic_enzyme"/>
</dbReference>
<evidence type="ECO:0000313" key="4">
    <source>
        <dbReference type="EMBL" id="ORY27912.1"/>
    </source>
</evidence>
<sequence>MSVKPVSLVYSTVGDLDLYFDLYVPDDAKGSLPAFIWYHSGGLVNGARNDMFLPTWLRDKVLTKGWLFFSVEYRLLLPSNGHDILTDVLSFQSFLSRGLVSHLEPFGVSLDLQNIAVGGSSAGGYMARLHSLNVTPKPKVILSLYGMGGDFLSSHWVDPHPQGVRFNGGFTTREFVAHLLDDKYIKPIANSPMVPIAGFDPGYTNDVDFRGSLYNYWQCFGLYLDPFTGVKGFTEMMQRIPHEEREAAVPELHKPLFVQLRVTELPPTVLVHGTDDTSVDIWESRKTYAQLKEAGIETELLEVEGAEHGCVNWPEKTRGPAAWAVYDKSFQFVEKYIK</sequence>
<dbReference type="EMBL" id="MCFC01000035">
    <property type="protein sequence ID" value="ORY27912.1"/>
    <property type="molecule type" value="Genomic_DNA"/>
</dbReference>
<dbReference type="GO" id="GO:0008236">
    <property type="term" value="F:serine-type peptidase activity"/>
    <property type="evidence" value="ECO:0007669"/>
    <property type="project" value="InterPro"/>
</dbReference>
<evidence type="ECO:0000313" key="5">
    <source>
        <dbReference type="Proteomes" id="UP000193986"/>
    </source>
</evidence>
<gene>
    <name evidence="4" type="ORF">BCR39DRAFT_577031</name>
</gene>
<accession>A0A1Y2AZB9</accession>
<reference evidence="4 5" key="1">
    <citation type="submission" date="2016-07" db="EMBL/GenBank/DDBJ databases">
        <title>Pervasive Adenine N6-methylation of Active Genes in Fungi.</title>
        <authorList>
            <consortium name="DOE Joint Genome Institute"/>
            <person name="Mondo S.J."/>
            <person name="Dannebaum R.O."/>
            <person name="Kuo R.C."/>
            <person name="Labutti K."/>
            <person name="Haridas S."/>
            <person name="Kuo A."/>
            <person name="Salamov A."/>
            <person name="Ahrendt S.R."/>
            <person name="Lipzen A."/>
            <person name="Sullivan W."/>
            <person name="Andreopoulos W.B."/>
            <person name="Clum A."/>
            <person name="Lindquist E."/>
            <person name="Daum C."/>
            <person name="Ramamoorthy G.K."/>
            <person name="Gryganskyi A."/>
            <person name="Culley D."/>
            <person name="Magnuson J.K."/>
            <person name="James T.Y."/>
            <person name="O'Malley M.A."/>
            <person name="Stajich J.E."/>
            <person name="Spatafora J.W."/>
            <person name="Visel A."/>
            <person name="Grigoriev I.V."/>
        </authorList>
    </citation>
    <scope>NUCLEOTIDE SEQUENCE [LARGE SCALE GENOMIC DNA]</scope>
    <source>
        <strain evidence="4 5">68-887.2</strain>
    </source>
</reference>
<evidence type="ECO:0000256" key="1">
    <source>
        <dbReference type="ARBA" id="ARBA00022801"/>
    </source>
</evidence>
<evidence type="ECO:0000259" key="2">
    <source>
        <dbReference type="Pfam" id="PF00326"/>
    </source>
</evidence>
<feature type="domain" description="BD-FAE-like" evidence="3">
    <location>
        <begin position="21"/>
        <end position="133"/>
    </location>
</feature>
<evidence type="ECO:0000259" key="3">
    <source>
        <dbReference type="Pfam" id="PF20434"/>
    </source>
</evidence>
<comment type="caution">
    <text evidence="4">The sequence shown here is derived from an EMBL/GenBank/DDBJ whole genome shotgun (WGS) entry which is preliminary data.</text>
</comment>
<dbReference type="SUPFAM" id="SSF53474">
    <property type="entry name" value="alpha/beta-Hydrolases"/>
    <property type="match status" value="1"/>
</dbReference>
<dbReference type="InterPro" id="IPR001375">
    <property type="entry name" value="Peptidase_S9_cat"/>
</dbReference>
<dbReference type="AlphaFoldDB" id="A0A1Y2AZB9"/>
<dbReference type="InterPro" id="IPR049492">
    <property type="entry name" value="BD-FAE-like_dom"/>
</dbReference>
<protein>
    <submittedName>
        <fullName evidence="4">Alpha/Beta hydrolase protein</fullName>
    </submittedName>
</protein>
<dbReference type="Proteomes" id="UP000193986">
    <property type="component" value="Unassembled WGS sequence"/>
</dbReference>
<dbReference type="GO" id="GO:0006508">
    <property type="term" value="P:proteolysis"/>
    <property type="evidence" value="ECO:0007669"/>
    <property type="project" value="InterPro"/>
</dbReference>
<dbReference type="OrthoDB" id="19653at2759"/>
<dbReference type="STRING" id="71784.A0A1Y2AZB9"/>
<dbReference type="Gene3D" id="3.40.50.1820">
    <property type="entry name" value="alpha/beta hydrolase"/>
    <property type="match status" value="1"/>
</dbReference>
<feature type="domain" description="Peptidase S9 prolyl oligopeptidase catalytic" evidence="2">
    <location>
        <begin position="256"/>
        <end position="312"/>
    </location>
</feature>
<keyword evidence="1 4" id="KW-0378">Hydrolase</keyword>
<dbReference type="Pfam" id="PF20434">
    <property type="entry name" value="BD-FAE"/>
    <property type="match status" value="1"/>
</dbReference>